<keyword evidence="1" id="KW-0812">Transmembrane</keyword>
<keyword evidence="1" id="KW-1133">Transmembrane helix</keyword>
<reference evidence="2 3" key="1">
    <citation type="journal article" date="2011" name="PLoS Genet.">
        <title>Finished genome of the fungal wheat pathogen Mycosphaerella graminicola reveals dispensome structure, chromosome plasticity, and stealth pathogenesis.</title>
        <authorList>
            <person name="Goodwin S.B."/>
            <person name="Ben M'barek S."/>
            <person name="Dhillon B."/>
            <person name="Wittenberg A.H.J."/>
            <person name="Crane C.F."/>
            <person name="Hane J.K."/>
            <person name="Foster A.J."/>
            <person name="Van der Lee T.A.J."/>
            <person name="Grimwood J."/>
            <person name="Aerts A."/>
            <person name="Antoniw J."/>
            <person name="Bailey A."/>
            <person name="Bluhm B."/>
            <person name="Bowler J."/>
            <person name="Bristow J."/>
            <person name="van der Burgt A."/>
            <person name="Canto-Canche B."/>
            <person name="Churchill A.C.L."/>
            <person name="Conde-Ferraez L."/>
            <person name="Cools H.J."/>
            <person name="Coutinho P.M."/>
            <person name="Csukai M."/>
            <person name="Dehal P."/>
            <person name="De Wit P."/>
            <person name="Donzelli B."/>
            <person name="van de Geest H.C."/>
            <person name="van Ham R.C.H.J."/>
            <person name="Hammond-Kosack K.E."/>
            <person name="Henrissat B."/>
            <person name="Kilian A."/>
            <person name="Kobayashi A.K."/>
            <person name="Koopmann E."/>
            <person name="Kourmpetis Y."/>
            <person name="Kuzniar A."/>
            <person name="Lindquist E."/>
            <person name="Lombard V."/>
            <person name="Maliepaard C."/>
            <person name="Martins N."/>
            <person name="Mehrabi R."/>
            <person name="Nap J.P.H."/>
            <person name="Ponomarenko A."/>
            <person name="Rudd J.J."/>
            <person name="Salamov A."/>
            <person name="Schmutz J."/>
            <person name="Schouten H.J."/>
            <person name="Shapiro H."/>
            <person name="Stergiopoulos I."/>
            <person name="Torriani S.F.F."/>
            <person name="Tu H."/>
            <person name="de Vries R.P."/>
            <person name="Waalwijk C."/>
            <person name="Ware S.B."/>
            <person name="Wiebenga A."/>
            <person name="Zwiers L.-H."/>
            <person name="Oliver R.P."/>
            <person name="Grigoriev I.V."/>
            <person name="Kema G.H.J."/>
        </authorList>
    </citation>
    <scope>NUCLEOTIDE SEQUENCE [LARGE SCALE GENOMIC DNA]</scope>
    <source>
        <strain evidence="3">CBS 115943 / IPO323</strain>
    </source>
</reference>
<name>F9XRA6_ZYMTI</name>
<dbReference type="EMBL" id="CM001211">
    <property type="protein sequence ID" value="EGP82223.1"/>
    <property type="molecule type" value="Genomic_DNA"/>
</dbReference>
<organism evidence="2 3">
    <name type="scientific">Zymoseptoria tritici (strain CBS 115943 / IPO323)</name>
    <name type="common">Speckled leaf blotch fungus</name>
    <name type="synonym">Septoria tritici</name>
    <dbReference type="NCBI Taxonomy" id="336722"/>
    <lineage>
        <taxon>Eukaryota</taxon>
        <taxon>Fungi</taxon>
        <taxon>Dikarya</taxon>
        <taxon>Ascomycota</taxon>
        <taxon>Pezizomycotina</taxon>
        <taxon>Dothideomycetes</taxon>
        <taxon>Dothideomycetidae</taxon>
        <taxon>Mycosphaerellales</taxon>
        <taxon>Mycosphaerellaceae</taxon>
        <taxon>Zymoseptoria</taxon>
    </lineage>
</organism>
<dbReference type="GeneID" id="13399899"/>
<protein>
    <submittedName>
        <fullName evidence="2">Uncharacterized protein</fullName>
    </submittedName>
</protein>
<gene>
    <name evidence="2" type="ORF">MYCGRDRAFT_97762</name>
</gene>
<proteinExistence type="predicted"/>
<dbReference type="InParanoid" id="F9XRA6"/>
<dbReference type="HOGENOM" id="CLU_1497378_0_0_1"/>
<dbReference type="VEuPathDB" id="FungiDB:ZTRI_16.79"/>
<evidence type="ECO:0000256" key="1">
    <source>
        <dbReference type="SAM" id="Phobius"/>
    </source>
</evidence>
<feature type="transmembrane region" description="Helical" evidence="1">
    <location>
        <begin position="82"/>
        <end position="100"/>
    </location>
</feature>
<dbReference type="KEGG" id="ztr:MYCGRDRAFT_97762"/>
<dbReference type="Proteomes" id="UP000008062">
    <property type="component" value="Chromosome 16"/>
</dbReference>
<keyword evidence="3" id="KW-1185">Reference proteome</keyword>
<feature type="transmembrane region" description="Helical" evidence="1">
    <location>
        <begin position="49"/>
        <end position="70"/>
    </location>
</feature>
<sequence>MSVSTLLCTKLGLRCHRTTTVPLEVVVEVIQASRSFVQTLADANKVLTLLNAFTLLIMLALLGIIGVGVVDGDVRKAYRTRLAVISSGIKGGFLCVAHYVSTAFTELPSVTCRLIAPLRSHSSIGANWTATHVPLCRNIPVERFSDSWTLVNTPDPTTQRPNTVKEEEKDIQIGWNIVEK</sequence>
<keyword evidence="1" id="KW-0472">Membrane</keyword>
<accession>F9XRA6</accession>
<dbReference type="AlphaFoldDB" id="F9XRA6"/>
<dbReference type="RefSeq" id="XP_003847247.1">
    <property type="nucleotide sequence ID" value="XM_003847199.1"/>
</dbReference>
<evidence type="ECO:0000313" key="3">
    <source>
        <dbReference type="Proteomes" id="UP000008062"/>
    </source>
</evidence>
<evidence type="ECO:0000313" key="2">
    <source>
        <dbReference type="EMBL" id="EGP82223.1"/>
    </source>
</evidence>